<dbReference type="InterPro" id="IPR029063">
    <property type="entry name" value="SAM-dependent_MTases_sf"/>
</dbReference>
<dbReference type="Pfam" id="PF13649">
    <property type="entry name" value="Methyltransf_25"/>
    <property type="match status" value="1"/>
</dbReference>
<dbReference type="AlphaFoldDB" id="A0A223S642"/>
<feature type="region of interest" description="Disordered" evidence="1">
    <location>
        <begin position="1"/>
        <end position="82"/>
    </location>
</feature>
<name>A0A223S642_9ACTN</name>
<accession>A0A223S642</accession>
<dbReference type="InterPro" id="IPR041698">
    <property type="entry name" value="Methyltransf_25"/>
</dbReference>
<evidence type="ECO:0000313" key="3">
    <source>
        <dbReference type="EMBL" id="ASU83617.1"/>
    </source>
</evidence>
<feature type="domain" description="Methyltransferase" evidence="2">
    <location>
        <begin position="139"/>
        <end position="239"/>
    </location>
</feature>
<organism evidence="3 4">
    <name type="scientific">Nocardiopsis gilva YIM 90087</name>
    <dbReference type="NCBI Taxonomy" id="1235441"/>
    <lineage>
        <taxon>Bacteria</taxon>
        <taxon>Bacillati</taxon>
        <taxon>Actinomycetota</taxon>
        <taxon>Actinomycetes</taxon>
        <taxon>Streptosporangiales</taxon>
        <taxon>Nocardiopsidaceae</taxon>
        <taxon>Nocardiopsis</taxon>
    </lineage>
</organism>
<dbReference type="KEGG" id="ngv:CDO52_13170"/>
<evidence type="ECO:0000313" key="4">
    <source>
        <dbReference type="Proteomes" id="UP000215005"/>
    </source>
</evidence>
<evidence type="ECO:0000256" key="1">
    <source>
        <dbReference type="SAM" id="MobiDB-lite"/>
    </source>
</evidence>
<dbReference type="PANTHER" id="PTHR42912:SF93">
    <property type="entry name" value="N6-ADENOSINE-METHYLTRANSFERASE TMT1A"/>
    <property type="match status" value="1"/>
</dbReference>
<dbReference type="SUPFAM" id="SSF53335">
    <property type="entry name" value="S-adenosyl-L-methionine-dependent methyltransferases"/>
    <property type="match status" value="1"/>
</dbReference>
<evidence type="ECO:0000259" key="2">
    <source>
        <dbReference type="Pfam" id="PF13649"/>
    </source>
</evidence>
<dbReference type="EMBL" id="CP022753">
    <property type="protein sequence ID" value="ASU83617.1"/>
    <property type="molecule type" value="Genomic_DNA"/>
</dbReference>
<dbReference type="Gene3D" id="3.40.50.150">
    <property type="entry name" value="Vaccinia Virus protein VP39"/>
    <property type="match status" value="1"/>
</dbReference>
<gene>
    <name evidence="3" type="ORF">CDO52_13170</name>
</gene>
<dbReference type="GO" id="GO:0008168">
    <property type="term" value="F:methyltransferase activity"/>
    <property type="evidence" value="ECO:0007669"/>
    <property type="project" value="TreeGrafter"/>
</dbReference>
<keyword evidence="4" id="KW-1185">Reference proteome</keyword>
<dbReference type="Proteomes" id="UP000215005">
    <property type="component" value="Chromosome"/>
</dbReference>
<dbReference type="PANTHER" id="PTHR42912">
    <property type="entry name" value="METHYLTRANSFERASE"/>
    <property type="match status" value="1"/>
</dbReference>
<sequence>MEARVPPAGGNGPAPTTAVAAVARRADGVSPRCPRESCKGTGPTSSAPSCGRQPERTGPGTPHHREGATLSPAPPHDAYSRGNPTLRFLEEFGWGDLVSLGRLTPLTLPWLVGGRLDALQRRLARDSLALLRHRRGQRVLDACCGRGYAAAALAGSGCTAVGLDVLPAQISQARQRFGQGARLGFAVADVRAPPARVEGIDLGDASFDRIHCLEAAFHFGPPGRSAFLMEGFRLLRPGGRLVLVDITWRGEDPHRIDRVDPARLVRDTWQFDEFEPRTRYPRLARRAGFTVHKVLDWSNTVTRPWGQAAALLGRIAATPLGRAALRARRPGLGDLTLEEWRHLADVARAHHAVASSVSYTALVLDKPV</sequence>
<reference evidence="3 4" key="1">
    <citation type="submission" date="2017-08" db="EMBL/GenBank/DDBJ databases">
        <title>The complete genome sequence of Nocardiopsis gilva YIM 90087.</title>
        <authorList>
            <person name="Yin M."/>
            <person name="Tang S."/>
        </authorList>
    </citation>
    <scope>NUCLEOTIDE SEQUENCE [LARGE SCALE GENOMIC DNA]</scope>
    <source>
        <strain evidence="3 4">YIM 90087</strain>
    </source>
</reference>
<dbReference type="CDD" id="cd02440">
    <property type="entry name" value="AdoMet_MTases"/>
    <property type="match status" value="1"/>
</dbReference>
<feature type="compositionally biased region" description="Low complexity" evidence="1">
    <location>
        <begin position="1"/>
        <end position="23"/>
    </location>
</feature>
<dbReference type="InterPro" id="IPR050508">
    <property type="entry name" value="Methyltransf_Superfamily"/>
</dbReference>
<proteinExistence type="predicted"/>
<protein>
    <recommendedName>
        <fullName evidence="2">Methyltransferase domain-containing protein</fullName>
    </recommendedName>
</protein>